<proteinExistence type="predicted"/>
<accession>A0ABV0B9R6</accession>
<keyword evidence="1" id="KW-1133">Transmembrane helix</keyword>
<dbReference type="RefSeq" id="WP_346246908.1">
    <property type="nucleotide sequence ID" value="NZ_JBDIZK010000006.1"/>
</dbReference>
<evidence type="ECO:0000313" key="2">
    <source>
        <dbReference type="EMBL" id="MEN3747900.1"/>
    </source>
</evidence>
<sequence>MQLSACLRRFRDNRSGVTLLEFAFGLPLFLTAGMWGVELTNMAVTHQRLSQLALELADNASRVGLYSGQATVQLREIDLNDVLQATRTHGSSINLTANGRIILSSLENINGTQRIHWQRCIGAKSGAGYDSSYGTTSTTAGTTTNASDAGTPAATGMGEAGAKVNAPLNSAVMFVEVNYLYTPMIGNGWFASPRKLKYVASFIVRDNRDLTQLYNPSPAATRSTCNLYGA</sequence>
<comment type="caution">
    <text evidence="2">The sequence shown here is derived from an EMBL/GenBank/DDBJ whole genome shotgun (WGS) entry which is preliminary data.</text>
</comment>
<gene>
    <name evidence="2" type="ORF">TPR58_12045</name>
</gene>
<evidence type="ECO:0000313" key="3">
    <source>
        <dbReference type="Proteomes" id="UP001427805"/>
    </source>
</evidence>
<reference evidence="2 3" key="1">
    <citation type="submission" date="2024-05" db="EMBL/GenBank/DDBJ databases">
        <title>Sphingomonas sp. HF-S3 16S ribosomal RNA gene Genome sequencing and assembly.</title>
        <authorList>
            <person name="Lee H."/>
        </authorList>
    </citation>
    <scope>NUCLEOTIDE SEQUENCE [LARGE SCALE GENOMIC DNA]</scope>
    <source>
        <strain evidence="2 3">HF-S3</strain>
    </source>
</reference>
<organism evidence="2 3">
    <name type="scientific">Sphingomonas rustica</name>
    <dbReference type="NCBI Taxonomy" id="3103142"/>
    <lineage>
        <taxon>Bacteria</taxon>
        <taxon>Pseudomonadati</taxon>
        <taxon>Pseudomonadota</taxon>
        <taxon>Alphaproteobacteria</taxon>
        <taxon>Sphingomonadales</taxon>
        <taxon>Sphingomonadaceae</taxon>
        <taxon>Sphingomonas</taxon>
    </lineage>
</organism>
<keyword evidence="1" id="KW-0812">Transmembrane</keyword>
<dbReference type="EMBL" id="JBDIZK010000006">
    <property type="protein sequence ID" value="MEN3747900.1"/>
    <property type="molecule type" value="Genomic_DNA"/>
</dbReference>
<feature type="transmembrane region" description="Helical" evidence="1">
    <location>
        <begin position="17"/>
        <end position="37"/>
    </location>
</feature>
<keyword evidence="2" id="KW-0808">Transferase</keyword>
<protein>
    <submittedName>
        <fullName evidence="2">Histidine kinase</fullName>
    </submittedName>
</protein>
<keyword evidence="1" id="KW-0472">Membrane</keyword>
<keyword evidence="3" id="KW-1185">Reference proteome</keyword>
<evidence type="ECO:0000256" key="1">
    <source>
        <dbReference type="SAM" id="Phobius"/>
    </source>
</evidence>
<dbReference type="GO" id="GO:0016301">
    <property type="term" value="F:kinase activity"/>
    <property type="evidence" value="ECO:0007669"/>
    <property type="project" value="UniProtKB-KW"/>
</dbReference>
<name>A0ABV0B9R6_9SPHN</name>
<dbReference type="Proteomes" id="UP001427805">
    <property type="component" value="Unassembled WGS sequence"/>
</dbReference>
<keyword evidence="2" id="KW-0418">Kinase</keyword>